<proteinExistence type="predicted"/>
<name>F9ZV13_METMM</name>
<dbReference type="HOGENOM" id="CLU_1223555_0_0_6"/>
<reference evidence="1 2" key="1">
    <citation type="journal article" date="2011" name="J. Bacteriol.">
        <title>Complete Genome Sequence of the Aerobic Marine Methanotroph Methylomonas methanica MC09.</title>
        <authorList>
            <person name="Boden R."/>
            <person name="Cunliffe M."/>
            <person name="Scanlan J."/>
            <person name="Moussard H."/>
            <person name="Kits K.D."/>
            <person name="Klotz M.G."/>
            <person name="Jetten M.S."/>
            <person name="Vuilleumier S."/>
            <person name="Han J."/>
            <person name="Peters L."/>
            <person name="Mikhailova N."/>
            <person name="Teshima H."/>
            <person name="Tapia R."/>
            <person name="Kyrpides N."/>
            <person name="Ivanova N."/>
            <person name="Pagani I."/>
            <person name="Cheng J.F."/>
            <person name="Goodwin L."/>
            <person name="Han C."/>
            <person name="Hauser L."/>
            <person name="Land M.L."/>
            <person name="Lapidus A."/>
            <person name="Lucas S."/>
            <person name="Pitluck S."/>
            <person name="Woyke T."/>
            <person name="Stein L."/>
            <person name="Murrell J.C."/>
        </authorList>
    </citation>
    <scope>NUCLEOTIDE SEQUENCE [LARGE SCALE GENOMIC DNA]</scope>
    <source>
        <strain evidence="1 2">MC09</strain>
    </source>
</reference>
<dbReference type="STRING" id="857087.Metme_1010"/>
<dbReference type="KEGG" id="mmt:Metme_1010"/>
<evidence type="ECO:0000313" key="2">
    <source>
        <dbReference type="Proteomes" id="UP000008888"/>
    </source>
</evidence>
<dbReference type="RefSeq" id="WP_013817713.1">
    <property type="nucleotide sequence ID" value="NC_015572.1"/>
</dbReference>
<protein>
    <submittedName>
        <fullName evidence="1">Uncharacterized protein</fullName>
    </submittedName>
</protein>
<reference evidence="2" key="3">
    <citation type="submission" date="2011-05" db="EMBL/GenBank/DDBJ databases">
        <title>Complete sequence of Methylomonas methanica MC09.</title>
        <authorList>
            <consortium name="US DOE Joint Genome Institute"/>
            <person name="Lucas S."/>
            <person name="Han J."/>
            <person name="Lapidus A."/>
            <person name="Cheng J.-F."/>
            <person name="Goodwin L."/>
            <person name="Pitluck S."/>
            <person name="Peters L."/>
            <person name="Mikhailova N."/>
            <person name="Teshima H."/>
            <person name="Han C."/>
            <person name="Tapia R."/>
            <person name="Land M."/>
            <person name="Hauser L."/>
            <person name="Kyrpides N."/>
            <person name="Ivanova N."/>
            <person name="Pagani I."/>
            <person name="Stein L."/>
            <person name="Woyke T."/>
        </authorList>
    </citation>
    <scope>NUCLEOTIDE SEQUENCE [LARGE SCALE GENOMIC DNA]</scope>
    <source>
        <strain evidence="2">MC09</strain>
    </source>
</reference>
<reference key="2">
    <citation type="submission" date="2011-05" db="EMBL/GenBank/DDBJ databases">
        <title>Complete genome sequence of the aerobic marine methanotroph Methylomonas methanica MC09.</title>
        <authorList>
            <person name="Boden R."/>
            <person name="Cunliffe M."/>
            <person name="Scanlan J."/>
            <person name="Moussard H."/>
            <person name="Kits K.D."/>
            <person name="Klotz M."/>
            <person name="Jetten M."/>
            <person name="Vuilleumier S."/>
            <person name="Han J."/>
            <person name="Peters L."/>
            <person name="Mikhailova N."/>
            <person name="Teshima H."/>
            <person name="Tapia R."/>
            <person name="Kyrpides N."/>
            <person name="Ivanova N."/>
            <person name="Pagani I."/>
            <person name="Cheng J.-F."/>
            <person name="Goodwin L."/>
            <person name="Han C."/>
            <person name="Hauser L."/>
            <person name="Land M."/>
            <person name="Lapidus A."/>
            <person name="Lucas S."/>
            <person name="Pitluck S."/>
            <person name="Woyke T."/>
            <person name="Stein L.Y."/>
            <person name="Murrell C."/>
        </authorList>
    </citation>
    <scope>NUCLEOTIDE SEQUENCE</scope>
    <source>
        <strain>MC09</strain>
    </source>
</reference>
<keyword evidence="2" id="KW-1185">Reference proteome</keyword>
<accession>F9ZV13</accession>
<gene>
    <name evidence="1" type="ordered locus">Metme_1010</name>
</gene>
<dbReference type="EMBL" id="CP002738">
    <property type="protein sequence ID" value="AEF99446.1"/>
    <property type="molecule type" value="Genomic_DNA"/>
</dbReference>
<dbReference type="Proteomes" id="UP000008888">
    <property type="component" value="Chromosome"/>
</dbReference>
<sequence length="226" mass="25428">MDEKALDDELDSILDAGLHDAAEKMGSLGIEYPDWLPERDLQDFERAEQRLIVQYGVEQVKEWLMACQYNASQTGEYLRQISIPPNVKMDISKMHIVLSAIKNGQIKGLPMLVGNEGAKKIIKGNKFSRAGSAKKGKVYEPTASIKIICKKIKSYRFDDVLDFLKNAEACSDIFYSTTNPTGVFFEGVNEEAETFSFTKRGDDPDNQQSKSFGRLRNILSDLKKNS</sequence>
<dbReference type="AlphaFoldDB" id="F9ZV13"/>
<evidence type="ECO:0000313" key="1">
    <source>
        <dbReference type="EMBL" id="AEF99446.1"/>
    </source>
</evidence>
<organism evidence="1 2">
    <name type="scientific">Methylomonas methanica (strain DSM 25384 / MC09)</name>
    <dbReference type="NCBI Taxonomy" id="857087"/>
    <lineage>
        <taxon>Bacteria</taxon>
        <taxon>Pseudomonadati</taxon>
        <taxon>Pseudomonadota</taxon>
        <taxon>Gammaproteobacteria</taxon>
        <taxon>Methylococcales</taxon>
        <taxon>Methylococcaceae</taxon>
        <taxon>Methylomonas</taxon>
    </lineage>
</organism>